<dbReference type="Proteomes" id="UP000621500">
    <property type="component" value="Unassembled WGS sequence"/>
</dbReference>
<reference evidence="2 3" key="1">
    <citation type="submission" date="2021-01" db="EMBL/GenBank/DDBJ databases">
        <title>Whole genome shotgun sequence of Plantactinospora mayteni NBRC 109088.</title>
        <authorList>
            <person name="Komaki H."/>
            <person name="Tamura T."/>
        </authorList>
    </citation>
    <scope>NUCLEOTIDE SEQUENCE [LARGE SCALE GENOMIC DNA]</scope>
    <source>
        <strain evidence="2 3">NBRC 109088</strain>
    </source>
</reference>
<sequence length="336" mass="37791">MTQHGRQVPDHLLIRIAQRNDPVSAVSEDDARRRSLAYPKLMWGAPVFGHAEEVAGRWRILGLSGDQPQGSRDALGSHFRQLRKETPETAGHAAERREYREAIRLLDWEVVDDLTVHGRRYRIIRAQPFIRMGPDGPEPPRPTDPDPYPPGSTRGAPYQEEGFVIDPTATTGLSDGLLRIEMVPAFYQAGLVPDDVRADSRRALATHPNVVLLPVGFTIGEYVHGSWQPRSFTTYPTPQAARDSAAFRFGDIVPHEDASLEEIRAAYTRALEEFEAPRTDEFEIRGVRCRVTRVERFVRVGPDGPEGPRPSDWDPEPPPELHCQQLREQGLLPDPD</sequence>
<evidence type="ECO:0000313" key="3">
    <source>
        <dbReference type="Proteomes" id="UP000621500"/>
    </source>
</evidence>
<feature type="region of interest" description="Disordered" evidence="1">
    <location>
        <begin position="130"/>
        <end position="158"/>
    </location>
</feature>
<dbReference type="RefSeq" id="WP_203855264.1">
    <property type="nucleotide sequence ID" value="NZ_BAAAZQ010000003.1"/>
</dbReference>
<evidence type="ECO:0000256" key="1">
    <source>
        <dbReference type="SAM" id="MobiDB-lite"/>
    </source>
</evidence>
<protein>
    <recommendedName>
        <fullName evidence="4">LigA protein</fullName>
    </recommendedName>
</protein>
<gene>
    <name evidence="2" type="ORF">Pma05_01490</name>
</gene>
<feature type="compositionally biased region" description="Pro residues" evidence="1">
    <location>
        <begin position="136"/>
        <end position="150"/>
    </location>
</feature>
<evidence type="ECO:0000313" key="2">
    <source>
        <dbReference type="EMBL" id="GIG93576.1"/>
    </source>
</evidence>
<organism evidence="2 3">
    <name type="scientific">Plantactinospora mayteni</name>
    <dbReference type="NCBI Taxonomy" id="566021"/>
    <lineage>
        <taxon>Bacteria</taxon>
        <taxon>Bacillati</taxon>
        <taxon>Actinomycetota</taxon>
        <taxon>Actinomycetes</taxon>
        <taxon>Micromonosporales</taxon>
        <taxon>Micromonosporaceae</taxon>
        <taxon>Plantactinospora</taxon>
    </lineage>
</organism>
<dbReference type="InterPro" id="IPR045998">
    <property type="entry name" value="DUF5954"/>
</dbReference>
<accession>A0ABQ4EFS3</accession>
<feature type="region of interest" description="Disordered" evidence="1">
    <location>
        <begin position="298"/>
        <end position="321"/>
    </location>
</feature>
<dbReference type="Pfam" id="PF19379">
    <property type="entry name" value="DUF5954"/>
    <property type="match status" value="1"/>
</dbReference>
<proteinExistence type="predicted"/>
<dbReference type="EMBL" id="BONX01000002">
    <property type="protein sequence ID" value="GIG93576.1"/>
    <property type="molecule type" value="Genomic_DNA"/>
</dbReference>
<comment type="caution">
    <text evidence="2">The sequence shown here is derived from an EMBL/GenBank/DDBJ whole genome shotgun (WGS) entry which is preliminary data.</text>
</comment>
<name>A0ABQ4EFS3_9ACTN</name>
<evidence type="ECO:0008006" key="4">
    <source>
        <dbReference type="Google" id="ProtNLM"/>
    </source>
</evidence>
<keyword evidence="3" id="KW-1185">Reference proteome</keyword>